<name>F8KX23_PARAV</name>
<proteinExistence type="predicted"/>
<dbReference type="eggNOG" id="COG3209">
    <property type="taxonomic scope" value="Bacteria"/>
</dbReference>
<dbReference type="EMBL" id="FR872580">
    <property type="protein sequence ID" value="CCB85490.1"/>
    <property type="molecule type" value="Genomic_DNA"/>
</dbReference>
<gene>
    <name evidence="1" type="ordered locus">PUV_05400</name>
</gene>
<dbReference type="STRING" id="765952.PUV_05400"/>
<organism evidence="1 2">
    <name type="scientific">Parachlamydia acanthamoebae (strain UV7)</name>
    <dbReference type="NCBI Taxonomy" id="765952"/>
    <lineage>
        <taxon>Bacteria</taxon>
        <taxon>Pseudomonadati</taxon>
        <taxon>Chlamydiota</taxon>
        <taxon>Chlamydiia</taxon>
        <taxon>Parachlamydiales</taxon>
        <taxon>Parachlamydiaceae</taxon>
        <taxon>Parachlamydia</taxon>
    </lineage>
</organism>
<dbReference type="OrthoDB" id="5994822at2"/>
<accession>F8KX23</accession>
<reference key="1">
    <citation type="journal article" date="2011" name="Mol. Biol. Evol.">
        <title>Unity in variety -- the pan-genome of the Chlamydiae.</title>
        <authorList>
            <person name="Collingro A."/>
            <person name="Tischler P."/>
            <person name="Weinmaier T."/>
            <person name="Penz T."/>
            <person name="Heinz E."/>
            <person name="Brunham R.C."/>
            <person name="Read T.D."/>
            <person name="Bavoil P.M."/>
            <person name="Sachse K."/>
            <person name="Kahane S."/>
            <person name="Friedman M.G."/>
            <person name="Rattei T."/>
            <person name="Myers G.S.A."/>
            <person name="Horn M."/>
        </authorList>
    </citation>
    <scope>NUCLEOTIDE SEQUENCE</scope>
    <source>
        <strain>UV7</strain>
    </source>
</reference>
<dbReference type="RefSeq" id="WP_006341769.1">
    <property type="nucleotide sequence ID" value="NC_015702.1"/>
</dbReference>
<evidence type="ECO:0000313" key="1">
    <source>
        <dbReference type="EMBL" id="CCB85490.1"/>
    </source>
</evidence>
<dbReference type="KEGG" id="puv:PUV_05400"/>
<keyword evidence="2" id="KW-1185">Reference proteome</keyword>
<evidence type="ECO:0000313" key="2">
    <source>
        <dbReference type="Proteomes" id="UP000000495"/>
    </source>
</evidence>
<dbReference type="Proteomes" id="UP000000495">
    <property type="component" value="Chromosome"/>
</dbReference>
<dbReference type="HOGENOM" id="CLU_2539492_0_0_0"/>
<reference evidence="1 2" key="2">
    <citation type="journal article" date="2011" name="Mol. Biol. Evol.">
        <title>Unity in variety--the pan-genome of the Chlamydiae.</title>
        <authorList>
            <person name="Collingro A."/>
            <person name="Tischler P."/>
            <person name="Weinmaier T."/>
            <person name="Penz T."/>
            <person name="Heinz E."/>
            <person name="Brunham R.C."/>
            <person name="Read T.D."/>
            <person name="Bavoil P.M."/>
            <person name="Sachse K."/>
            <person name="Kahane S."/>
            <person name="Friedman M.G."/>
            <person name="Rattei T."/>
            <person name="Myers G.S."/>
            <person name="Horn M."/>
        </authorList>
    </citation>
    <scope>NUCLEOTIDE SEQUENCE [LARGE SCALE GENOMIC DNA]</scope>
    <source>
        <strain evidence="2">UV7</strain>
    </source>
</reference>
<dbReference type="AlphaFoldDB" id="F8KX23"/>
<sequence>MKGYTRHGLNQAISRNGGRGVNPRDILLALRDPKKIVNEAGNTVKYIGKNATVVLSSKGKLITTYGRPRGPQVWDLNGIKKIK</sequence>
<protein>
    <submittedName>
        <fullName evidence="1">Uncharacterized protein</fullName>
    </submittedName>
</protein>